<evidence type="ECO:0000313" key="3">
    <source>
        <dbReference type="Proteomes" id="UP000053820"/>
    </source>
</evidence>
<dbReference type="Proteomes" id="UP000053820">
    <property type="component" value="Unassembled WGS sequence"/>
</dbReference>
<name>A0A0C9W6B8_9AGAM</name>
<gene>
    <name evidence="2" type="ORF">HYDPIDRAFT_114562</name>
    <name evidence="1" type="ORF">HYDPIDRAFT_120495</name>
</gene>
<reference evidence="2 3" key="1">
    <citation type="submission" date="2014-04" db="EMBL/GenBank/DDBJ databases">
        <title>Evolutionary Origins and Diversification of the Mycorrhizal Mutualists.</title>
        <authorList>
            <consortium name="DOE Joint Genome Institute"/>
            <consortium name="Mycorrhizal Genomics Consortium"/>
            <person name="Kohler A."/>
            <person name="Kuo A."/>
            <person name="Nagy L.G."/>
            <person name="Floudas D."/>
            <person name="Copeland A."/>
            <person name="Barry K.W."/>
            <person name="Cichocki N."/>
            <person name="Veneault-Fourrey C."/>
            <person name="LaButti K."/>
            <person name="Lindquist E.A."/>
            <person name="Lipzen A."/>
            <person name="Lundell T."/>
            <person name="Morin E."/>
            <person name="Murat C."/>
            <person name="Riley R."/>
            <person name="Ohm R."/>
            <person name="Sun H."/>
            <person name="Tunlid A."/>
            <person name="Henrissat B."/>
            <person name="Grigoriev I.V."/>
            <person name="Hibbett D.S."/>
            <person name="Martin F."/>
        </authorList>
    </citation>
    <scope>NUCLEOTIDE SEQUENCE [LARGE SCALE GENOMIC DNA]</scope>
    <source>
        <strain evidence="2 3">MD-312</strain>
    </source>
</reference>
<dbReference type="AlphaFoldDB" id="A0A0C9W6B8"/>
<evidence type="ECO:0000313" key="2">
    <source>
        <dbReference type="EMBL" id="KIJ62443.1"/>
    </source>
</evidence>
<organism evidence="2 3">
    <name type="scientific">Hydnomerulius pinastri MD-312</name>
    <dbReference type="NCBI Taxonomy" id="994086"/>
    <lineage>
        <taxon>Eukaryota</taxon>
        <taxon>Fungi</taxon>
        <taxon>Dikarya</taxon>
        <taxon>Basidiomycota</taxon>
        <taxon>Agaricomycotina</taxon>
        <taxon>Agaricomycetes</taxon>
        <taxon>Agaricomycetidae</taxon>
        <taxon>Boletales</taxon>
        <taxon>Boletales incertae sedis</taxon>
        <taxon>Leucogyrophana</taxon>
    </lineage>
</organism>
<sequence length="54" mass="5771">MITPGSADVLHCCERDARSTLISADPTDPYSTSCINTCTVVSADKPWPLRCVTA</sequence>
<accession>A0A0C9W6B8</accession>
<dbReference type="HOGENOM" id="CLU_3050600_0_0_1"/>
<dbReference type="EMBL" id="KN839855">
    <property type="protein sequence ID" value="KIJ62443.1"/>
    <property type="molecule type" value="Genomic_DNA"/>
</dbReference>
<evidence type="ECO:0000313" key="1">
    <source>
        <dbReference type="EMBL" id="KIJ57644.1"/>
    </source>
</evidence>
<protein>
    <submittedName>
        <fullName evidence="2">Uncharacterized protein</fullName>
    </submittedName>
</protein>
<dbReference type="EMBL" id="KN840205">
    <property type="protein sequence ID" value="KIJ57644.1"/>
    <property type="molecule type" value="Genomic_DNA"/>
</dbReference>
<keyword evidence="3" id="KW-1185">Reference proteome</keyword>
<proteinExistence type="predicted"/>